<sequence length="256" mass="27523">MPAYGVILPTAEIDAAATTHADYVEPTIVGNLVVESEGRWILNPQYRGAERSPSFAILFPGSLRIADPGFPAQEVTRYLEDVLAVVGAHAADGARIVLGSGIARTVPDGVDREAAERRFAEVVAEARDIARRNGVRIVLEPLHRGETNLIHTIDEAVAFLDRHGIDDVPVVADLFHIMLEGEPLEQVGAHAGRVGHAHIADTDRRPPGQGDWPLREFLTALRNGGYDGAVSIECFWQDVAAELPAALAAVRGADAR</sequence>
<feature type="domain" description="Xylose isomerase-like TIM barrel" evidence="2">
    <location>
        <begin position="71"/>
        <end position="242"/>
    </location>
</feature>
<dbReference type="Pfam" id="PF01261">
    <property type="entry name" value="AP_endonuc_2"/>
    <property type="match status" value="1"/>
</dbReference>
<proteinExistence type="predicted"/>
<dbReference type="AlphaFoldDB" id="A0AA37UCF2"/>
<keyword evidence="4" id="KW-1185">Reference proteome</keyword>
<dbReference type="Gene3D" id="3.20.20.150">
    <property type="entry name" value="Divalent-metal-dependent TIM barrel enzymes"/>
    <property type="match status" value="1"/>
</dbReference>
<gene>
    <name evidence="3" type="ORF">GCM10025874_11620</name>
</gene>
<dbReference type="InterPro" id="IPR013022">
    <property type="entry name" value="Xyl_isomerase-like_TIM-brl"/>
</dbReference>
<evidence type="ECO:0000313" key="3">
    <source>
        <dbReference type="EMBL" id="GMA27909.1"/>
    </source>
</evidence>
<dbReference type="EMBL" id="BSUL01000001">
    <property type="protein sequence ID" value="GMA27909.1"/>
    <property type="molecule type" value="Genomic_DNA"/>
</dbReference>
<dbReference type="InterPro" id="IPR036237">
    <property type="entry name" value="Xyl_isomerase-like_sf"/>
</dbReference>
<dbReference type="PANTHER" id="PTHR12110">
    <property type="entry name" value="HYDROXYPYRUVATE ISOMERASE"/>
    <property type="match status" value="1"/>
</dbReference>
<dbReference type="InterPro" id="IPR050312">
    <property type="entry name" value="IolE/XylAMocC-like"/>
</dbReference>
<dbReference type="SUPFAM" id="SSF51658">
    <property type="entry name" value="Xylose isomerase-like"/>
    <property type="match status" value="1"/>
</dbReference>
<keyword evidence="1" id="KW-0119">Carbohydrate metabolism</keyword>
<name>A0AA37UCF2_9MICO</name>
<accession>A0AA37UCF2</accession>
<evidence type="ECO:0000259" key="2">
    <source>
        <dbReference type="Pfam" id="PF01261"/>
    </source>
</evidence>
<evidence type="ECO:0000256" key="1">
    <source>
        <dbReference type="ARBA" id="ARBA00023277"/>
    </source>
</evidence>
<protein>
    <recommendedName>
        <fullName evidence="2">Xylose isomerase-like TIM barrel domain-containing protein</fullName>
    </recommendedName>
</protein>
<dbReference type="RefSeq" id="WP_284230901.1">
    <property type="nucleotide sequence ID" value="NZ_BSUL01000001.1"/>
</dbReference>
<evidence type="ECO:0000313" key="4">
    <source>
        <dbReference type="Proteomes" id="UP001157160"/>
    </source>
</evidence>
<dbReference type="Proteomes" id="UP001157160">
    <property type="component" value="Unassembled WGS sequence"/>
</dbReference>
<reference evidence="3 4" key="1">
    <citation type="journal article" date="2014" name="Int. J. Syst. Evol. Microbiol.">
        <title>Complete genome sequence of Corynebacterium casei LMG S-19264T (=DSM 44701T), isolated from a smear-ripened cheese.</title>
        <authorList>
            <consortium name="US DOE Joint Genome Institute (JGI-PGF)"/>
            <person name="Walter F."/>
            <person name="Albersmeier A."/>
            <person name="Kalinowski J."/>
            <person name="Ruckert C."/>
        </authorList>
    </citation>
    <scope>NUCLEOTIDE SEQUENCE [LARGE SCALE GENOMIC DNA]</scope>
    <source>
        <strain evidence="3 4">NBRC 112289</strain>
    </source>
</reference>
<organism evidence="3 4">
    <name type="scientific">Arenivirga flava</name>
    <dbReference type="NCBI Taxonomy" id="1930060"/>
    <lineage>
        <taxon>Bacteria</taxon>
        <taxon>Bacillati</taxon>
        <taxon>Actinomycetota</taxon>
        <taxon>Actinomycetes</taxon>
        <taxon>Micrococcales</taxon>
        <taxon>Microbacteriaceae</taxon>
        <taxon>Arenivirga</taxon>
    </lineage>
</organism>
<comment type="caution">
    <text evidence="3">The sequence shown here is derived from an EMBL/GenBank/DDBJ whole genome shotgun (WGS) entry which is preliminary data.</text>
</comment>